<evidence type="ECO:0000256" key="3">
    <source>
        <dbReference type="ARBA" id="ARBA00022516"/>
    </source>
</evidence>
<dbReference type="GO" id="GO:0046872">
    <property type="term" value="F:metal ion binding"/>
    <property type="evidence" value="ECO:0007669"/>
    <property type="project" value="UniProtKB-KW"/>
</dbReference>
<evidence type="ECO:0000313" key="15">
    <source>
        <dbReference type="Proteomes" id="UP000295832"/>
    </source>
</evidence>
<evidence type="ECO:0000256" key="7">
    <source>
        <dbReference type="ARBA" id="ARBA00022777"/>
    </source>
</evidence>
<gene>
    <name evidence="14" type="ORF">C7959_11124</name>
</gene>
<keyword evidence="3" id="KW-0444">Lipid biosynthesis</keyword>
<evidence type="ECO:0000256" key="6">
    <source>
        <dbReference type="ARBA" id="ARBA00022741"/>
    </source>
</evidence>
<dbReference type="InterPro" id="IPR017438">
    <property type="entry name" value="ATP-NAD_kinase_N"/>
</dbReference>
<dbReference type="PANTHER" id="PTHR12358:SF106">
    <property type="entry name" value="LIPID KINASE YEGS"/>
    <property type="match status" value="1"/>
</dbReference>
<feature type="domain" description="DAGKc" evidence="13">
    <location>
        <begin position="1"/>
        <end position="131"/>
    </location>
</feature>
<dbReference type="STRING" id="926561.GCA_000379025_01254"/>
<dbReference type="GO" id="GO:0008654">
    <property type="term" value="P:phospholipid biosynthetic process"/>
    <property type="evidence" value="ECO:0007669"/>
    <property type="project" value="UniProtKB-KW"/>
</dbReference>
<keyword evidence="5" id="KW-0479">Metal-binding</keyword>
<evidence type="ECO:0000256" key="9">
    <source>
        <dbReference type="ARBA" id="ARBA00022842"/>
    </source>
</evidence>
<comment type="similarity">
    <text evidence="2">Belongs to the diacylglycerol/lipid kinase family.</text>
</comment>
<dbReference type="Pfam" id="PF19279">
    <property type="entry name" value="YegS_C"/>
    <property type="match status" value="1"/>
</dbReference>
<dbReference type="InterPro" id="IPR050187">
    <property type="entry name" value="Lipid_Phosphate_FormReg"/>
</dbReference>
<keyword evidence="9" id="KW-0460">Magnesium</keyword>
<organism evidence="14 15">
    <name type="scientific">Orenia marismortui</name>
    <dbReference type="NCBI Taxonomy" id="46469"/>
    <lineage>
        <taxon>Bacteria</taxon>
        <taxon>Bacillati</taxon>
        <taxon>Bacillota</taxon>
        <taxon>Clostridia</taxon>
        <taxon>Halanaerobiales</taxon>
        <taxon>Halobacteroidaceae</taxon>
        <taxon>Orenia</taxon>
    </lineage>
</organism>
<dbReference type="InterPro" id="IPR016064">
    <property type="entry name" value="NAD/diacylglycerol_kinase_sf"/>
</dbReference>
<dbReference type="NCBIfam" id="TIGR00147">
    <property type="entry name" value="YegS/Rv2252/BmrU family lipid kinase"/>
    <property type="match status" value="1"/>
</dbReference>
<evidence type="ECO:0000256" key="8">
    <source>
        <dbReference type="ARBA" id="ARBA00022840"/>
    </source>
</evidence>
<dbReference type="GO" id="GO:0004143">
    <property type="term" value="F:ATP-dependent diacylglycerol kinase activity"/>
    <property type="evidence" value="ECO:0007669"/>
    <property type="project" value="TreeGrafter"/>
</dbReference>
<comment type="cofactor">
    <cofactor evidence="1">
        <name>Mg(2+)</name>
        <dbReference type="ChEBI" id="CHEBI:18420"/>
    </cofactor>
</comment>
<keyword evidence="15" id="KW-1185">Reference proteome</keyword>
<dbReference type="Proteomes" id="UP000295832">
    <property type="component" value="Unassembled WGS sequence"/>
</dbReference>
<keyword evidence="11" id="KW-0594">Phospholipid biosynthesis</keyword>
<dbReference type="PROSITE" id="PS50146">
    <property type="entry name" value="DAGK"/>
    <property type="match status" value="1"/>
</dbReference>
<dbReference type="SUPFAM" id="SSF111331">
    <property type="entry name" value="NAD kinase/diacylglycerol kinase-like"/>
    <property type="match status" value="1"/>
</dbReference>
<dbReference type="SMART" id="SM00046">
    <property type="entry name" value="DAGKc"/>
    <property type="match status" value="1"/>
</dbReference>
<dbReference type="GO" id="GO:0005886">
    <property type="term" value="C:plasma membrane"/>
    <property type="evidence" value="ECO:0007669"/>
    <property type="project" value="TreeGrafter"/>
</dbReference>
<dbReference type="Gene3D" id="2.60.200.40">
    <property type="match status" value="1"/>
</dbReference>
<evidence type="ECO:0000256" key="1">
    <source>
        <dbReference type="ARBA" id="ARBA00001946"/>
    </source>
</evidence>
<dbReference type="Pfam" id="PF00781">
    <property type="entry name" value="DAGK_cat"/>
    <property type="match status" value="1"/>
</dbReference>
<comment type="caution">
    <text evidence="14">The sequence shown here is derived from an EMBL/GenBank/DDBJ whole genome shotgun (WGS) entry which is preliminary data.</text>
</comment>
<evidence type="ECO:0000256" key="10">
    <source>
        <dbReference type="ARBA" id="ARBA00023098"/>
    </source>
</evidence>
<evidence type="ECO:0000256" key="5">
    <source>
        <dbReference type="ARBA" id="ARBA00022723"/>
    </source>
</evidence>
<keyword evidence="7 14" id="KW-0418">Kinase</keyword>
<keyword evidence="8" id="KW-0067">ATP-binding</keyword>
<evidence type="ECO:0000256" key="12">
    <source>
        <dbReference type="ARBA" id="ARBA00023264"/>
    </source>
</evidence>
<keyword evidence="4" id="KW-0808">Transferase</keyword>
<dbReference type="InterPro" id="IPR045540">
    <property type="entry name" value="YegS/DAGK_C"/>
</dbReference>
<keyword evidence="6" id="KW-0547">Nucleotide-binding</keyword>
<dbReference type="PANTHER" id="PTHR12358">
    <property type="entry name" value="SPHINGOSINE KINASE"/>
    <property type="match status" value="1"/>
</dbReference>
<dbReference type="EMBL" id="SOEG01000011">
    <property type="protein sequence ID" value="TDX51628.1"/>
    <property type="molecule type" value="Genomic_DNA"/>
</dbReference>
<dbReference type="Gene3D" id="3.40.50.10330">
    <property type="entry name" value="Probable inorganic polyphosphate/atp-NAD kinase, domain 1"/>
    <property type="match status" value="1"/>
</dbReference>
<protein>
    <submittedName>
        <fullName evidence="14">YegS/Rv2252/BmrU family lipid kinase</fullName>
    </submittedName>
</protein>
<name>A0A4R8H7T9_9FIRM</name>
<evidence type="ECO:0000313" key="14">
    <source>
        <dbReference type="EMBL" id="TDX51628.1"/>
    </source>
</evidence>
<dbReference type="AlphaFoldDB" id="A0A4R8H7T9"/>
<sequence>MKKVKLIYNPMSGNKKFPNFLDSFIKKFQDSEYEVSIFRTCANGNISLALEGVDKADYDAIVVAGGDGSVNEVVNEMIKHDLDLPLGIIPAGTANDFANNLNMPTDFNKCFEVILKNNIQKVDVGEVNGRYFINVCAGGLLSSVSHNIDRNFKNTLGKMAYYIKGIEQIPKLKAIPLEIQTKKEIIKEDVYLFMILNSKSAGGFNKLAPKAAIDDGMFEFIAVKSSPLHEIAALFLKILQGDHLNDKNIIYLRDDYFKIKCSDHTYDLHFSDVDGEKGPHLPLEVSLDHHKIKVFTNL</sequence>
<dbReference type="NCBIfam" id="NF009605">
    <property type="entry name" value="PRK13059.1"/>
    <property type="match status" value="1"/>
</dbReference>
<accession>A0A4R8H7T9</accession>
<evidence type="ECO:0000256" key="4">
    <source>
        <dbReference type="ARBA" id="ARBA00022679"/>
    </source>
</evidence>
<proteinExistence type="inferred from homology"/>
<dbReference type="RefSeq" id="WP_134116445.1">
    <property type="nucleotide sequence ID" value="NZ_SOEG01000011.1"/>
</dbReference>
<keyword evidence="12" id="KW-1208">Phospholipid metabolism</keyword>
<reference evidence="14 15" key="1">
    <citation type="submission" date="2019-03" db="EMBL/GenBank/DDBJ databases">
        <title>Subsurface microbial communities from deep shales in Ohio and West Virginia, USA.</title>
        <authorList>
            <person name="Wrighton K."/>
        </authorList>
    </citation>
    <scope>NUCLEOTIDE SEQUENCE [LARGE SCALE GENOMIC DNA]</scope>
    <source>
        <strain evidence="14 15">MSL 6dP</strain>
    </source>
</reference>
<evidence type="ECO:0000259" key="13">
    <source>
        <dbReference type="PROSITE" id="PS50146"/>
    </source>
</evidence>
<dbReference type="GO" id="GO:0005524">
    <property type="term" value="F:ATP binding"/>
    <property type="evidence" value="ECO:0007669"/>
    <property type="project" value="UniProtKB-KW"/>
</dbReference>
<dbReference type="InterPro" id="IPR005218">
    <property type="entry name" value="Diacylglycerol/lipid_kinase"/>
</dbReference>
<keyword evidence="10" id="KW-0443">Lipid metabolism</keyword>
<evidence type="ECO:0000256" key="11">
    <source>
        <dbReference type="ARBA" id="ARBA00023209"/>
    </source>
</evidence>
<dbReference type="InterPro" id="IPR001206">
    <property type="entry name" value="Diacylglycerol_kinase_cat_dom"/>
</dbReference>
<evidence type="ECO:0000256" key="2">
    <source>
        <dbReference type="ARBA" id="ARBA00005983"/>
    </source>
</evidence>